<evidence type="ECO:0000256" key="6">
    <source>
        <dbReference type="ARBA" id="ARBA00023001"/>
    </source>
</evidence>
<comment type="cofactor">
    <cofactor evidence="1">
        <name>Cu(2+)</name>
        <dbReference type="ChEBI" id="CHEBI:29036"/>
    </cofactor>
</comment>
<dbReference type="AlphaFoldDB" id="A0A2T7A816"/>
<comment type="subcellular location">
    <subcellularLocation>
        <location evidence="2">Secreted</location>
    </subcellularLocation>
</comment>
<gene>
    <name evidence="19" type="ORF">B9Z19DRAFT_1112172</name>
</gene>
<keyword evidence="3" id="KW-0964">Secreted</keyword>
<keyword evidence="6" id="KW-0136">Cellulose degradation</keyword>
<keyword evidence="4" id="KW-0479">Metal-binding</keyword>
<evidence type="ECO:0000256" key="16">
    <source>
        <dbReference type="SAM" id="MobiDB-lite"/>
    </source>
</evidence>
<evidence type="ECO:0000256" key="1">
    <source>
        <dbReference type="ARBA" id="ARBA00001973"/>
    </source>
</evidence>
<evidence type="ECO:0000256" key="4">
    <source>
        <dbReference type="ARBA" id="ARBA00022723"/>
    </source>
</evidence>
<comment type="caution">
    <text evidence="19">The sequence shown here is derived from an EMBL/GenBank/DDBJ whole genome shotgun (WGS) entry which is preliminary data.</text>
</comment>
<evidence type="ECO:0000313" key="19">
    <source>
        <dbReference type="EMBL" id="PUU83874.1"/>
    </source>
</evidence>
<dbReference type="PANTHER" id="PTHR33353">
    <property type="entry name" value="PUTATIVE (AFU_ORTHOLOGUE AFUA_1G12560)-RELATED"/>
    <property type="match status" value="1"/>
</dbReference>
<dbReference type="EMBL" id="NESQ01000006">
    <property type="protein sequence ID" value="PUU83874.1"/>
    <property type="molecule type" value="Genomic_DNA"/>
</dbReference>
<evidence type="ECO:0000256" key="9">
    <source>
        <dbReference type="ARBA" id="ARBA00023033"/>
    </source>
</evidence>
<organism evidence="19 20">
    <name type="scientific">Tuber borchii</name>
    <name type="common">White truffle</name>
    <dbReference type="NCBI Taxonomy" id="42251"/>
    <lineage>
        <taxon>Eukaryota</taxon>
        <taxon>Fungi</taxon>
        <taxon>Dikarya</taxon>
        <taxon>Ascomycota</taxon>
        <taxon>Pezizomycotina</taxon>
        <taxon>Pezizomycetes</taxon>
        <taxon>Pezizales</taxon>
        <taxon>Tuberaceae</taxon>
        <taxon>Tuber</taxon>
    </lineage>
</organism>
<protein>
    <recommendedName>
        <fullName evidence="15">lytic cellulose monooxygenase (C4-dehydrogenating)</fullName>
        <ecNumber evidence="15">1.14.99.56</ecNumber>
    </recommendedName>
</protein>
<feature type="chain" id="PRO_5015550594" description="lytic cellulose monooxygenase (C4-dehydrogenating)" evidence="17">
    <location>
        <begin position="20"/>
        <end position="358"/>
    </location>
</feature>
<name>A0A2T7A816_TUBBO</name>
<evidence type="ECO:0000259" key="18">
    <source>
        <dbReference type="Pfam" id="PF03443"/>
    </source>
</evidence>
<sequence>MKPSFILSVLGAAGALAHGFVSQLLIDGALYDNFNPNLDPYQNPKLQKIGWTIPNNGPVESVTIAGIACGTGSAAGSLSAPATAGSSIKFFWTQWPDSHRGPTMTYLAKCPNTDCTTADPTTLNWFKINHAGLSDGKWASDALIADNNTWTVTIPSDIAPGPYLVRHELLALHSANNANGAQFYPMCANLKITGTGSAVPTDTVKFPGAYSPTDPGILVNIYYPVLTNYTIPGPAPYVSGGSSAPVPSSVAQSSVPTATSSGAGSRIPTLSSSATPPCSSDTSTHSKLPQTTQSAGSPPKEVTPVVKSPTTPTSAAAVPPVVSTVIQTVTVTQSCPGVQAPERTPTGRYRRSIYGYGI</sequence>
<dbReference type="GO" id="GO:0004497">
    <property type="term" value="F:monooxygenase activity"/>
    <property type="evidence" value="ECO:0007669"/>
    <property type="project" value="UniProtKB-KW"/>
</dbReference>
<evidence type="ECO:0000256" key="15">
    <source>
        <dbReference type="ARBA" id="ARBA00047174"/>
    </source>
</evidence>
<evidence type="ECO:0000256" key="17">
    <source>
        <dbReference type="SAM" id="SignalP"/>
    </source>
</evidence>
<keyword evidence="19" id="KW-0378">Hydrolase</keyword>
<dbReference type="GO" id="GO:0005576">
    <property type="term" value="C:extracellular region"/>
    <property type="evidence" value="ECO:0007669"/>
    <property type="project" value="UniProtKB-SubCell"/>
</dbReference>
<reference evidence="19 20" key="1">
    <citation type="submission" date="2017-04" db="EMBL/GenBank/DDBJ databases">
        <title>Draft genome sequence of Tuber borchii Vittad., a whitish edible truffle.</title>
        <authorList>
            <consortium name="DOE Joint Genome Institute"/>
            <person name="Murat C."/>
            <person name="Kuo A."/>
            <person name="Barry K.W."/>
            <person name="Clum A."/>
            <person name="Dockter R.B."/>
            <person name="Fauchery L."/>
            <person name="Iotti M."/>
            <person name="Kohler A."/>
            <person name="Labutti K."/>
            <person name="Lindquist E.A."/>
            <person name="Lipzen A."/>
            <person name="Ohm R.A."/>
            <person name="Wang M."/>
            <person name="Grigoriev I.V."/>
            <person name="Zambonelli A."/>
            <person name="Martin F.M."/>
        </authorList>
    </citation>
    <scope>NUCLEOTIDE SEQUENCE [LARGE SCALE GENOMIC DNA]</scope>
    <source>
        <strain evidence="19 20">Tbo3840</strain>
    </source>
</reference>
<feature type="signal peptide" evidence="17">
    <location>
        <begin position="1"/>
        <end position="19"/>
    </location>
</feature>
<evidence type="ECO:0000313" key="20">
    <source>
        <dbReference type="Proteomes" id="UP000244722"/>
    </source>
</evidence>
<feature type="compositionally biased region" description="Low complexity" evidence="16">
    <location>
        <begin position="240"/>
        <end position="261"/>
    </location>
</feature>
<keyword evidence="5 17" id="KW-0732">Signal</keyword>
<dbReference type="Gene3D" id="2.70.50.70">
    <property type="match status" value="1"/>
</dbReference>
<dbReference type="InterPro" id="IPR005103">
    <property type="entry name" value="AA9_LPMO"/>
</dbReference>
<dbReference type="Pfam" id="PF03443">
    <property type="entry name" value="AA9"/>
    <property type="match status" value="1"/>
</dbReference>
<feature type="compositionally biased region" description="Polar residues" evidence="16">
    <location>
        <begin position="268"/>
        <end position="296"/>
    </location>
</feature>
<evidence type="ECO:0000256" key="7">
    <source>
        <dbReference type="ARBA" id="ARBA00023002"/>
    </source>
</evidence>
<keyword evidence="12" id="KW-0624">Polysaccharide degradation</keyword>
<dbReference type="STRING" id="42251.A0A2T7A816"/>
<keyword evidence="20" id="KW-1185">Reference proteome</keyword>
<evidence type="ECO:0000256" key="2">
    <source>
        <dbReference type="ARBA" id="ARBA00004613"/>
    </source>
</evidence>
<comment type="similarity">
    <text evidence="13">Belongs to the polysaccharide monooxygenase AA9 family.</text>
</comment>
<evidence type="ECO:0000256" key="10">
    <source>
        <dbReference type="ARBA" id="ARBA00023157"/>
    </source>
</evidence>
<evidence type="ECO:0000256" key="3">
    <source>
        <dbReference type="ARBA" id="ARBA00022525"/>
    </source>
</evidence>
<dbReference type="CDD" id="cd21175">
    <property type="entry name" value="LPMO_AA9"/>
    <property type="match status" value="1"/>
</dbReference>
<evidence type="ECO:0000256" key="8">
    <source>
        <dbReference type="ARBA" id="ARBA00023008"/>
    </source>
</evidence>
<feature type="region of interest" description="Disordered" evidence="16">
    <location>
        <begin position="240"/>
        <end position="316"/>
    </location>
</feature>
<dbReference type="GO" id="GO:0046872">
    <property type="term" value="F:metal ion binding"/>
    <property type="evidence" value="ECO:0007669"/>
    <property type="project" value="UniProtKB-KW"/>
</dbReference>
<feature type="domain" description="Auxiliary Activity family 9 catalytic" evidence="18">
    <location>
        <begin position="18"/>
        <end position="224"/>
    </location>
</feature>
<evidence type="ECO:0000256" key="11">
    <source>
        <dbReference type="ARBA" id="ARBA00023277"/>
    </source>
</evidence>
<evidence type="ECO:0000256" key="12">
    <source>
        <dbReference type="ARBA" id="ARBA00023326"/>
    </source>
</evidence>
<evidence type="ECO:0000256" key="5">
    <source>
        <dbReference type="ARBA" id="ARBA00022729"/>
    </source>
</evidence>
<feature type="compositionally biased region" description="Low complexity" evidence="16">
    <location>
        <begin position="297"/>
        <end position="316"/>
    </location>
</feature>
<keyword evidence="11" id="KW-0119">Carbohydrate metabolism</keyword>
<comment type="catalytic activity">
    <reaction evidence="14">
        <text>[(1-&gt;4)-beta-D-glucosyl]n+m + reduced acceptor + O2 = 4-dehydro-beta-D-glucosyl-[(1-&gt;4)-beta-D-glucosyl]n-1 + [(1-&gt;4)-beta-D-glucosyl]m + acceptor + H2O.</text>
        <dbReference type="EC" id="1.14.99.56"/>
    </reaction>
</comment>
<evidence type="ECO:0000256" key="13">
    <source>
        <dbReference type="ARBA" id="ARBA00044502"/>
    </source>
</evidence>
<evidence type="ECO:0000256" key="14">
    <source>
        <dbReference type="ARBA" id="ARBA00045077"/>
    </source>
</evidence>
<dbReference type="EC" id="1.14.99.56" evidence="15"/>
<accession>A0A2T7A816</accession>
<dbReference type="OrthoDB" id="4849160at2759"/>
<dbReference type="InterPro" id="IPR049892">
    <property type="entry name" value="AA9"/>
</dbReference>
<dbReference type="GO" id="GO:0016787">
    <property type="term" value="F:hydrolase activity"/>
    <property type="evidence" value="ECO:0007669"/>
    <property type="project" value="UniProtKB-KW"/>
</dbReference>
<proteinExistence type="inferred from homology"/>
<dbReference type="PANTHER" id="PTHR33353:SF10">
    <property type="entry name" value="ENDO-BETA-1,4-GLUCANASE D"/>
    <property type="match status" value="1"/>
</dbReference>
<keyword evidence="7" id="KW-0560">Oxidoreductase</keyword>
<dbReference type="Proteomes" id="UP000244722">
    <property type="component" value="Unassembled WGS sequence"/>
</dbReference>
<keyword evidence="10" id="KW-1015">Disulfide bond</keyword>
<dbReference type="GO" id="GO:0030245">
    <property type="term" value="P:cellulose catabolic process"/>
    <property type="evidence" value="ECO:0007669"/>
    <property type="project" value="UniProtKB-KW"/>
</dbReference>
<keyword evidence="8" id="KW-0186">Copper</keyword>
<keyword evidence="9" id="KW-0503">Monooxygenase</keyword>